<proteinExistence type="predicted"/>
<keyword evidence="4 7" id="KW-1133">Transmembrane helix</keyword>
<name>A0A6N1ATC5_9PROT</name>
<evidence type="ECO:0000256" key="3">
    <source>
        <dbReference type="ARBA" id="ARBA00022692"/>
    </source>
</evidence>
<dbReference type="InterPro" id="IPR051258">
    <property type="entry name" value="Diverse_Substrate_Transporter"/>
</dbReference>
<comment type="subcellular location">
    <subcellularLocation>
        <location evidence="1">Cell membrane</location>
        <topology evidence="1">Multi-pass membrane protein</topology>
    </subcellularLocation>
</comment>
<feature type="transmembrane region" description="Helical" evidence="7">
    <location>
        <begin position="185"/>
        <end position="205"/>
    </location>
</feature>
<dbReference type="EMBL" id="CP054622">
    <property type="protein sequence ID" value="QKS54800.1"/>
    <property type="molecule type" value="Genomic_DNA"/>
</dbReference>
<feature type="region of interest" description="Disordered" evidence="6">
    <location>
        <begin position="294"/>
        <end position="349"/>
    </location>
</feature>
<feature type="transmembrane region" description="Helical" evidence="7">
    <location>
        <begin position="129"/>
        <end position="147"/>
    </location>
</feature>
<feature type="transmembrane region" description="Helical" evidence="7">
    <location>
        <begin position="73"/>
        <end position="95"/>
    </location>
</feature>
<reference evidence="9 10" key="1">
    <citation type="submission" date="2020-06" db="EMBL/GenBank/DDBJ databases">
        <title>Complete genome of Azosprillum oryzae KACC14407.</title>
        <authorList>
            <person name="Kim M."/>
            <person name="Park Y.-J."/>
            <person name="Shin J.-H."/>
        </authorList>
    </citation>
    <scope>NUCLEOTIDE SEQUENCE [LARGE SCALE GENOMIC DNA]</scope>
    <source>
        <strain evidence="9 10">KACC 14407</strain>
        <plasmid evidence="9 10">unnamed7</plasmid>
    </source>
</reference>
<feature type="compositionally biased region" description="Basic residues" evidence="6">
    <location>
        <begin position="326"/>
        <end position="349"/>
    </location>
</feature>
<keyword evidence="5 7" id="KW-0472">Membrane</keyword>
<protein>
    <submittedName>
        <fullName evidence="9">DMT family transporter</fullName>
    </submittedName>
</protein>
<dbReference type="GO" id="GO:0005886">
    <property type="term" value="C:plasma membrane"/>
    <property type="evidence" value="ECO:0007669"/>
    <property type="project" value="UniProtKB-SubCell"/>
</dbReference>
<evidence type="ECO:0000256" key="5">
    <source>
        <dbReference type="ARBA" id="ARBA00023136"/>
    </source>
</evidence>
<feature type="transmembrane region" description="Helical" evidence="7">
    <location>
        <begin position="101"/>
        <end position="122"/>
    </location>
</feature>
<gene>
    <name evidence="9" type="ORF">HUE56_30350</name>
</gene>
<evidence type="ECO:0000256" key="6">
    <source>
        <dbReference type="SAM" id="MobiDB-lite"/>
    </source>
</evidence>
<feature type="domain" description="EamA" evidence="8">
    <location>
        <begin position="155"/>
        <end position="284"/>
    </location>
</feature>
<feature type="compositionally biased region" description="Basic and acidic residues" evidence="6">
    <location>
        <begin position="294"/>
        <end position="325"/>
    </location>
</feature>
<dbReference type="OrthoDB" id="9794287at2"/>
<dbReference type="Gene3D" id="1.10.3730.20">
    <property type="match status" value="1"/>
</dbReference>
<dbReference type="SUPFAM" id="SSF103481">
    <property type="entry name" value="Multidrug resistance efflux transporter EmrE"/>
    <property type="match status" value="2"/>
</dbReference>
<accession>A0A6N1ATC5</accession>
<evidence type="ECO:0000256" key="4">
    <source>
        <dbReference type="ARBA" id="ARBA00022989"/>
    </source>
</evidence>
<dbReference type="InterPro" id="IPR037185">
    <property type="entry name" value="EmrE-like"/>
</dbReference>
<dbReference type="RefSeq" id="WP_109154875.1">
    <property type="nucleotide sequence ID" value="NZ_BSOV01000001.1"/>
</dbReference>
<keyword evidence="10" id="KW-1185">Reference proteome</keyword>
<geneLocation type="plasmid" evidence="9 10">
    <name>unnamed7</name>
</geneLocation>
<feature type="transmembrane region" description="Helical" evidence="7">
    <location>
        <begin position="270"/>
        <end position="287"/>
    </location>
</feature>
<keyword evidence="3 7" id="KW-0812">Transmembrane</keyword>
<dbReference type="Pfam" id="PF00892">
    <property type="entry name" value="EamA"/>
    <property type="match status" value="2"/>
</dbReference>
<feature type="transmembrane region" description="Helical" evidence="7">
    <location>
        <begin position="35"/>
        <end position="52"/>
    </location>
</feature>
<keyword evidence="9" id="KW-0614">Plasmid</keyword>
<feature type="transmembrane region" description="Helical" evidence="7">
    <location>
        <begin position="211"/>
        <end position="234"/>
    </location>
</feature>
<evidence type="ECO:0000313" key="9">
    <source>
        <dbReference type="EMBL" id="QKS54800.1"/>
    </source>
</evidence>
<evidence type="ECO:0000259" key="8">
    <source>
        <dbReference type="Pfam" id="PF00892"/>
    </source>
</evidence>
<dbReference type="AlphaFoldDB" id="A0A6N1ATC5"/>
<feature type="domain" description="EamA" evidence="8">
    <location>
        <begin position="6"/>
        <end position="145"/>
    </location>
</feature>
<dbReference type="Proteomes" id="UP000509702">
    <property type="component" value="Plasmid unnamed7"/>
</dbReference>
<dbReference type="PANTHER" id="PTHR42920:SF11">
    <property type="entry name" value="INNER MEMBRANE PROTEIN YTFF"/>
    <property type="match status" value="1"/>
</dbReference>
<dbReference type="InterPro" id="IPR000620">
    <property type="entry name" value="EamA_dom"/>
</dbReference>
<evidence type="ECO:0000313" key="10">
    <source>
        <dbReference type="Proteomes" id="UP000509702"/>
    </source>
</evidence>
<organism evidence="9 10">
    <name type="scientific">Azospirillum oryzae</name>
    <dbReference type="NCBI Taxonomy" id="286727"/>
    <lineage>
        <taxon>Bacteria</taxon>
        <taxon>Pseudomonadati</taxon>
        <taxon>Pseudomonadota</taxon>
        <taxon>Alphaproteobacteria</taxon>
        <taxon>Rhodospirillales</taxon>
        <taxon>Azospirillaceae</taxon>
        <taxon>Azospirillum</taxon>
    </lineage>
</organism>
<evidence type="ECO:0000256" key="2">
    <source>
        <dbReference type="ARBA" id="ARBA00022475"/>
    </source>
</evidence>
<dbReference type="KEGG" id="aoz:HUE56_30350"/>
<dbReference type="PANTHER" id="PTHR42920">
    <property type="entry name" value="OS03G0707200 PROTEIN-RELATED"/>
    <property type="match status" value="1"/>
</dbReference>
<feature type="transmembrane region" description="Helical" evidence="7">
    <location>
        <begin position="153"/>
        <end position="173"/>
    </location>
</feature>
<evidence type="ECO:0000256" key="7">
    <source>
        <dbReference type="SAM" id="Phobius"/>
    </source>
</evidence>
<feature type="transmembrane region" description="Helical" evidence="7">
    <location>
        <begin position="246"/>
        <end position="264"/>
    </location>
</feature>
<sequence length="349" mass="37145">MTHRWQGIAYALLSAALFGASTPLAKALLGDITPWMLAGLLYLASGVGLAVLHTVRRLWAGPSSEAPLTLRDLPWLVAVIAAGGITGPILLMVGLSTTPASTASLLLNLEGLFTLGIAWVVFRENVDRRIALGAAAILAGALLLSWSGGPEGIGWGALAIAGACLAWGIDNNLTRKLSSADPLQIAMLKGAVAGTVNVILAWSIGGTLPSAGAFLAAAVVGFLGYGVSLTLFVLALRHLGSARTGAYFSLAPFAGATVAILAFGEPVTTRFVVAAALMGVGLYLHLIERHEHEHRHEPMDHEHRHVHDEHHQHEHEGWEGPEPHSHPHRHRPLVHTHRHDPDIHHRHTH</sequence>
<evidence type="ECO:0000256" key="1">
    <source>
        <dbReference type="ARBA" id="ARBA00004651"/>
    </source>
</evidence>
<keyword evidence="2" id="KW-1003">Cell membrane</keyword>